<gene>
    <name evidence="1" type="ORF">ACFQY0_19720</name>
</gene>
<evidence type="ECO:0000313" key="1">
    <source>
        <dbReference type="EMBL" id="MFC7339431.1"/>
    </source>
</evidence>
<keyword evidence="2" id="KW-1185">Reference proteome</keyword>
<dbReference type="PROSITE" id="PS51257">
    <property type="entry name" value="PROKAR_LIPOPROTEIN"/>
    <property type="match status" value="1"/>
</dbReference>
<evidence type="ECO:0000313" key="2">
    <source>
        <dbReference type="Proteomes" id="UP001596472"/>
    </source>
</evidence>
<proteinExistence type="predicted"/>
<accession>A0ABW2LD54</accession>
<evidence type="ECO:0008006" key="3">
    <source>
        <dbReference type="Google" id="ProtNLM"/>
    </source>
</evidence>
<comment type="caution">
    <text evidence="1">The sequence shown here is derived from an EMBL/GenBank/DDBJ whole genome shotgun (WGS) entry which is preliminary data.</text>
</comment>
<reference evidence="2" key="1">
    <citation type="journal article" date="2019" name="Int. J. Syst. Evol. Microbiol.">
        <title>The Global Catalogue of Microorganisms (GCM) 10K type strain sequencing project: providing services to taxonomists for standard genome sequencing and annotation.</title>
        <authorList>
            <consortium name="The Broad Institute Genomics Platform"/>
            <consortium name="The Broad Institute Genome Sequencing Center for Infectious Disease"/>
            <person name="Wu L."/>
            <person name="Ma J."/>
        </authorList>
    </citation>
    <scope>NUCLEOTIDE SEQUENCE [LARGE SCALE GENOMIC DNA]</scope>
    <source>
        <strain evidence="2">CGMCC 4.1467</strain>
    </source>
</reference>
<dbReference type="EMBL" id="JBHTBS010000017">
    <property type="protein sequence ID" value="MFC7339431.1"/>
    <property type="molecule type" value="Genomic_DNA"/>
</dbReference>
<sequence length="159" mass="16814">MKVSVSRLFLLGSVLVSTWLLSGCYYDPNASGYPPGGGYGGGGAYPPPQSNKAYNSGVSYGRQDARRGLARQASRHWNVVPPPSREAFANGYNVGYRNSGGGGSGGGSQAQQAYSQGQRYGASDARRGLARQASRHWSVVAPAFRESFAHGYNAGYLGR</sequence>
<dbReference type="RefSeq" id="WP_379716235.1">
    <property type="nucleotide sequence ID" value="NZ_JBHTBS010000017.1"/>
</dbReference>
<organism evidence="1 2">
    <name type="scientific">Haloferula chungangensis</name>
    <dbReference type="NCBI Taxonomy" id="1048331"/>
    <lineage>
        <taxon>Bacteria</taxon>
        <taxon>Pseudomonadati</taxon>
        <taxon>Verrucomicrobiota</taxon>
        <taxon>Verrucomicrobiia</taxon>
        <taxon>Verrucomicrobiales</taxon>
        <taxon>Verrucomicrobiaceae</taxon>
        <taxon>Haloferula</taxon>
    </lineage>
</organism>
<protein>
    <recommendedName>
        <fullName evidence="3">Lipoprotein</fullName>
    </recommendedName>
</protein>
<name>A0ABW2LD54_9BACT</name>
<dbReference type="Proteomes" id="UP001596472">
    <property type="component" value="Unassembled WGS sequence"/>
</dbReference>